<dbReference type="EMBL" id="NJET01000014">
    <property type="protein sequence ID" value="PHH65739.1"/>
    <property type="molecule type" value="Genomic_DNA"/>
</dbReference>
<evidence type="ECO:0000313" key="2">
    <source>
        <dbReference type="EMBL" id="PHH65739.1"/>
    </source>
</evidence>
<comment type="caution">
    <text evidence="2">The sequence shown here is derived from an EMBL/GenBank/DDBJ whole genome shotgun (WGS) entry which is preliminary data.</text>
</comment>
<dbReference type="PROSITE" id="PS50011">
    <property type="entry name" value="PROTEIN_KINASE_DOM"/>
    <property type="match status" value="1"/>
</dbReference>
<dbReference type="InterPro" id="IPR038305">
    <property type="entry name" value="HeLo_sf"/>
</dbReference>
<protein>
    <recommendedName>
        <fullName evidence="1">Protein kinase domain-containing protein</fullName>
    </recommendedName>
</protein>
<feature type="domain" description="Protein kinase" evidence="1">
    <location>
        <begin position="183"/>
        <end position="512"/>
    </location>
</feature>
<organism evidence="2 3">
    <name type="scientific">Ophiocordyceps australis</name>
    <dbReference type="NCBI Taxonomy" id="1399860"/>
    <lineage>
        <taxon>Eukaryota</taxon>
        <taxon>Fungi</taxon>
        <taxon>Dikarya</taxon>
        <taxon>Ascomycota</taxon>
        <taxon>Pezizomycotina</taxon>
        <taxon>Sordariomycetes</taxon>
        <taxon>Hypocreomycetidae</taxon>
        <taxon>Hypocreales</taxon>
        <taxon>Ophiocordycipitaceae</taxon>
        <taxon>Ophiocordyceps</taxon>
    </lineage>
</organism>
<dbReference type="GO" id="GO:0005524">
    <property type="term" value="F:ATP binding"/>
    <property type="evidence" value="ECO:0007669"/>
    <property type="project" value="InterPro"/>
</dbReference>
<dbReference type="Pfam" id="PF14479">
    <property type="entry name" value="HeLo"/>
    <property type="match status" value="1"/>
</dbReference>
<reference evidence="2 3" key="1">
    <citation type="submission" date="2017-06" db="EMBL/GenBank/DDBJ databases">
        <title>Ant-infecting Ophiocordyceps genomes reveal a high diversity of potential behavioral manipulation genes and a possible major role for enterotoxins.</title>
        <authorList>
            <person name="De Bekker C."/>
            <person name="Evans H.C."/>
            <person name="Brachmann A."/>
            <person name="Hughes D.P."/>
        </authorList>
    </citation>
    <scope>NUCLEOTIDE SEQUENCE [LARGE SCALE GENOMIC DNA]</scope>
    <source>
        <strain evidence="2 3">Map64</strain>
    </source>
</reference>
<dbReference type="InterPro" id="IPR011009">
    <property type="entry name" value="Kinase-like_dom_sf"/>
</dbReference>
<evidence type="ECO:0000259" key="1">
    <source>
        <dbReference type="PROSITE" id="PS50011"/>
    </source>
</evidence>
<dbReference type="AlphaFoldDB" id="A0A2C5XB78"/>
<keyword evidence="3" id="KW-1185">Reference proteome</keyword>
<dbReference type="PANTHER" id="PTHR37542">
    <property type="entry name" value="HELO DOMAIN-CONTAINING PROTEIN-RELATED"/>
    <property type="match status" value="1"/>
</dbReference>
<dbReference type="SUPFAM" id="SSF56112">
    <property type="entry name" value="Protein kinase-like (PK-like)"/>
    <property type="match status" value="1"/>
</dbReference>
<evidence type="ECO:0000313" key="3">
    <source>
        <dbReference type="Proteomes" id="UP000226192"/>
    </source>
</evidence>
<dbReference type="Gene3D" id="1.10.510.10">
    <property type="entry name" value="Transferase(Phosphotransferase) domain 1"/>
    <property type="match status" value="1"/>
</dbReference>
<dbReference type="STRING" id="1399860.A0A2C5XB78"/>
<dbReference type="InterPro" id="IPR029498">
    <property type="entry name" value="HeLo_dom"/>
</dbReference>
<sequence length="512" mass="57105">MALELQLGGAGLGLSAFSSALDLISSCYKLYNLWKSASKVDAQLQTLRALLLLQQALLEQWQRDWLDAASGPHSLSKRRLLKHHEETVQHTLSAVHQLLIKLEPLRKTACAQESLSRVQRLQWASHEAAASQKVLADIDALLSSLYRLLPVSAPNPHAAAAIVALDYVPESVILSAEPTLAKTMTLRHLCHGLDQDLERRVAGFLQSMPQTDLDLAPRRVQITEHDATTAGLRSFGRLDSQANVMVEWKRYDSSWRGQKGIRMRGRMRNIAQLLHADSPDELLTPRCLGVFDDAEQSRYGFVFALPVGTDASIMSLKQLLDHRSPETLPSLQDRYAIAYRVGLSLAMLHTAGWLHKSIRAHNVLFTLRAGRPVWTKPYLAGFDFSRPDALDESSEKPDQSARFNLYRHPAAQGGPGEDYRKAFDVYSFGVLLLELGLWRSAWKLWSDGMTATAFRDGLVGKAKDWLAHYMGHVFQDVAVKCLLGDLETSAEPMQRVFCVQAVEVLGKLVEEA</sequence>
<dbReference type="Proteomes" id="UP000226192">
    <property type="component" value="Unassembled WGS sequence"/>
</dbReference>
<gene>
    <name evidence="2" type="ORF">CDD81_1466</name>
</gene>
<dbReference type="OrthoDB" id="1911848at2759"/>
<proteinExistence type="predicted"/>
<name>A0A2C5XB78_9HYPO</name>
<dbReference type="Gene3D" id="1.20.120.1020">
    <property type="entry name" value="Prion-inhibition and propagation, HeLo domain"/>
    <property type="match status" value="1"/>
</dbReference>
<dbReference type="GO" id="GO:0004672">
    <property type="term" value="F:protein kinase activity"/>
    <property type="evidence" value="ECO:0007669"/>
    <property type="project" value="InterPro"/>
</dbReference>
<dbReference type="InterPro" id="IPR000719">
    <property type="entry name" value="Prot_kinase_dom"/>
</dbReference>
<accession>A0A2C5XB78</accession>